<name>A0A4D4J764_9PSEU</name>
<evidence type="ECO:0000313" key="3">
    <source>
        <dbReference type="Proteomes" id="UP000298860"/>
    </source>
</evidence>
<feature type="domain" description="YbaK/aminoacyl-tRNA synthetase-associated" evidence="1">
    <location>
        <begin position="33"/>
        <end position="156"/>
    </location>
</feature>
<sequence>MGSLDHPSVQKVRSALIEAGAIAAADGIRLLDEDARTAAAAATALGVEVAAIANSLVFRAVSADGAEWPLLVLASGAHRADTHVLAALVGAERVDRADPDFVRVHTGQPIGGVAPVGHPSRIRTLVDTTLAGHPVVWAAAGHPKAVFPTTFAELVELSGGEPAEVTS</sequence>
<dbReference type="EMBL" id="BJFL01000007">
    <property type="protein sequence ID" value="GDY30356.1"/>
    <property type="molecule type" value="Genomic_DNA"/>
</dbReference>
<dbReference type="PANTHER" id="PTHR30411">
    <property type="entry name" value="CYTOPLASMIC PROTEIN"/>
    <property type="match status" value="1"/>
</dbReference>
<gene>
    <name evidence="2" type="ORF">GTS_19890</name>
</gene>
<evidence type="ECO:0000259" key="1">
    <source>
        <dbReference type="Pfam" id="PF04073"/>
    </source>
</evidence>
<protein>
    <submittedName>
        <fullName evidence="2">Aminoacyl-tRNA deacylase</fullName>
    </submittedName>
</protein>
<dbReference type="InterPro" id="IPR007214">
    <property type="entry name" value="YbaK/aa-tRNA-synth-assoc-dom"/>
</dbReference>
<dbReference type="OrthoDB" id="8536235at2"/>
<dbReference type="AlphaFoldDB" id="A0A4D4J764"/>
<dbReference type="InterPro" id="IPR036754">
    <property type="entry name" value="YbaK/aa-tRNA-synt-asso_dom_sf"/>
</dbReference>
<dbReference type="GO" id="GO:0002161">
    <property type="term" value="F:aminoacyl-tRNA deacylase activity"/>
    <property type="evidence" value="ECO:0007669"/>
    <property type="project" value="InterPro"/>
</dbReference>
<dbReference type="Pfam" id="PF04073">
    <property type="entry name" value="tRNA_edit"/>
    <property type="match status" value="1"/>
</dbReference>
<dbReference type="CDD" id="cd04333">
    <property type="entry name" value="ProX_deacylase"/>
    <property type="match status" value="1"/>
</dbReference>
<organism evidence="2 3">
    <name type="scientific">Gandjariella thermophila</name>
    <dbReference type="NCBI Taxonomy" id="1931992"/>
    <lineage>
        <taxon>Bacteria</taxon>
        <taxon>Bacillati</taxon>
        <taxon>Actinomycetota</taxon>
        <taxon>Actinomycetes</taxon>
        <taxon>Pseudonocardiales</taxon>
        <taxon>Pseudonocardiaceae</taxon>
        <taxon>Gandjariella</taxon>
    </lineage>
</organism>
<comment type="caution">
    <text evidence="2">The sequence shown here is derived from an EMBL/GenBank/DDBJ whole genome shotgun (WGS) entry which is preliminary data.</text>
</comment>
<dbReference type="PANTHER" id="PTHR30411:SF1">
    <property type="entry name" value="CYTOPLASMIC PROTEIN"/>
    <property type="match status" value="1"/>
</dbReference>
<dbReference type="RefSeq" id="WP_137813482.1">
    <property type="nucleotide sequence ID" value="NZ_BJFL01000007.1"/>
</dbReference>
<keyword evidence="3" id="KW-1185">Reference proteome</keyword>
<evidence type="ECO:0000313" key="2">
    <source>
        <dbReference type="EMBL" id="GDY30356.1"/>
    </source>
</evidence>
<accession>A0A4D4J764</accession>
<dbReference type="SUPFAM" id="SSF55826">
    <property type="entry name" value="YbaK/ProRS associated domain"/>
    <property type="match status" value="1"/>
</dbReference>
<proteinExistence type="predicted"/>
<dbReference type="Gene3D" id="3.90.960.10">
    <property type="entry name" value="YbaK/aminoacyl-tRNA synthetase-associated domain"/>
    <property type="match status" value="1"/>
</dbReference>
<dbReference type="Proteomes" id="UP000298860">
    <property type="component" value="Unassembled WGS sequence"/>
</dbReference>
<reference evidence="3" key="1">
    <citation type="submission" date="2019-04" db="EMBL/GenBank/DDBJ databases">
        <title>Draft genome sequence of Pseudonocardiaceae bacterium SL3-2-4.</title>
        <authorList>
            <person name="Ningsih F."/>
            <person name="Yokota A."/>
            <person name="Sakai Y."/>
            <person name="Nanatani K."/>
            <person name="Yabe S."/>
            <person name="Oetari A."/>
            <person name="Sjamsuridzal W."/>
        </authorList>
    </citation>
    <scope>NUCLEOTIDE SEQUENCE [LARGE SCALE GENOMIC DNA]</scope>
    <source>
        <strain evidence="3">SL3-2-4</strain>
    </source>
</reference>